<evidence type="ECO:0000256" key="3">
    <source>
        <dbReference type="ARBA" id="ARBA00022692"/>
    </source>
</evidence>
<dbReference type="RefSeq" id="WP_145115107.1">
    <property type="nucleotide sequence ID" value="NZ_CP036349.1"/>
</dbReference>
<reference evidence="7 8" key="1">
    <citation type="submission" date="2019-02" db="EMBL/GenBank/DDBJ databases">
        <title>Deep-cultivation of Planctomycetes and their phenomic and genomic characterization uncovers novel biology.</title>
        <authorList>
            <person name="Wiegand S."/>
            <person name="Jogler M."/>
            <person name="Boedeker C."/>
            <person name="Pinto D."/>
            <person name="Vollmers J."/>
            <person name="Rivas-Marin E."/>
            <person name="Kohn T."/>
            <person name="Peeters S.H."/>
            <person name="Heuer A."/>
            <person name="Rast P."/>
            <person name="Oberbeckmann S."/>
            <person name="Bunk B."/>
            <person name="Jeske O."/>
            <person name="Meyerdierks A."/>
            <person name="Storesund J.E."/>
            <person name="Kallscheuer N."/>
            <person name="Luecker S."/>
            <person name="Lage O.M."/>
            <person name="Pohl T."/>
            <person name="Merkel B.J."/>
            <person name="Hornburger P."/>
            <person name="Mueller R.-W."/>
            <person name="Bruemmer F."/>
            <person name="Labrenz M."/>
            <person name="Spormann A.M."/>
            <person name="Op den Camp H."/>
            <person name="Overmann J."/>
            <person name="Amann R."/>
            <person name="Jetten M.S.M."/>
            <person name="Mascher T."/>
            <person name="Medema M.H."/>
            <person name="Devos D.P."/>
            <person name="Kaster A.-K."/>
            <person name="Ovreas L."/>
            <person name="Rohde M."/>
            <person name="Galperin M.Y."/>
            <person name="Jogler C."/>
        </authorList>
    </citation>
    <scope>NUCLEOTIDE SEQUENCE [LARGE SCALE GENOMIC DNA]</scope>
    <source>
        <strain evidence="7 8">Spa11</strain>
    </source>
</reference>
<feature type="transmembrane region" description="Helical" evidence="6">
    <location>
        <begin position="12"/>
        <end position="30"/>
    </location>
</feature>
<organism evidence="7 8">
    <name type="scientific">Botrimarina mediterranea</name>
    <dbReference type="NCBI Taxonomy" id="2528022"/>
    <lineage>
        <taxon>Bacteria</taxon>
        <taxon>Pseudomonadati</taxon>
        <taxon>Planctomycetota</taxon>
        <taxon>Planctomycetia</taxon>
        <taxon>Pirellulales</taxon>
        <taxon>Lacipirellulaceae</taxon>
        <taxon>Botrimarina</taxon>
    </lineage>
</organism>
<dbReference type="EMBL" id="CP036349">
    <property type="protein sequence ID" value="QDV75608.1"/>
    <property type="molecule type" value="Genomic_DNA"/>
</dbReference>
<evidence type="ECO:0000256" key="6">
    <source>
        <dbReference type="SAM" id="Phobius"/>
    </source>
</evidence>
<keyword evidence="4 6" id="KW-1133">Transmembrane helix</keyword>
<dbReference type="InterPro" id="IPR000612">
    <property type="entry name" value="PMP3"/>
</dbReference>
<dbReference type="PROSITE" id="PS01309">
    <property type="entry name" value="UPF0057"/>
    <property type="match status" value="1"/>
</dbReference>
<comment type="similarity">
    <text evidence="2">Belongs to the UPF0057 (PMP3) family.</text>
</comment>
<evidence type="ECO:0000313" key="7">
    <source>
        <dbReference type="EMBL" id="QDV75608.1"/>
    </source>
</evidence>
<evidence type="ECO:0000256" key="2">
    <source>
        <dbReference type="ARBA" id="ARBA00009530"/>
    </source>
</evidence>
<dbReference type="GO" id="GO:0016020">
    <property type="term" value="C:membrane"/>
    <property type="evidence" value="ECO:0007669"/>
    <property type="project" value="UniProtKB-SubCell"/>
</dbReference>
<name>A0A518KCV0_9BACT</name>
<dbReference type="Pfam" id="PF01679">
    <property type="entry name" value="Pmp3"/>
    <property type="match status" value="1"/>
</dbReference>
<evidence type="ECO:0000256" key="1">
    <source>
        <dbReference type="ARBA" id="ARBA00004370"/>
    </source>
</evidence>
<gene>
    <name evidence="7" type="ORF">Spa11_38280</name>
</gene>
<dbReference type="AlphaFoldDB" id="A0A518KCV0"/>
<accession>A0A518KCV0</accession>
<evidence type="ECO:0000313" key="8">
    <source>
        <dbReference type="Proteomes" id="UP000316426"/>
    </source>
</evidence>
<evidence type="ECO:0000256" key="4">
    <source>
        <dbReference type="ARBA" id="ARBA00022989"/>
    </source>
</evidence>
<proteinExistence type="inferred from homology"/>
<protein>
    <submittedName>
        <fullName evidence="7">Proteolipid membrane potential modulator</fullName>
    </submittedName>
</protein>
<comment type="subcellular location">
    <subcellularLocation>
        <location evidence="1">Membrane</location>
    </subcellularLocation>
</comment>
<keyword evidence="5 6" id="KW-0472">Membrane</keyword>
<dbReference type="PANTHER" id="PTHR21659">
    <property type="entry name" value="HYDROPHOBIC PROTEIN RCI2 LOW TEMPERATURE AND SALT RESPONSIVE PROTEIN LTI6 -RELATED"/>
    <property type="match status" value="1"/>
</dbReference>
<keyword evidence="8" id="KW-1185">Reference proteome</keyword>
<feature type="transmembrane region" description="Helical" evidence="6">
    <location>
        <begin position="36"/>
        <end position="59"/>
    </location>
</feature>
<dbReference type="KEGG" id="bmei:Spa11_38280"/>
<dbReference type="Proteomes" id="UP000316426">
    <property type="component" value="Chromosome"/>
</dbReference>
<dbReference type="PANTHER" id="PTHR21659:SF42">
    <property type="entry name" value="UPF0057 MEMBRANE PROTEIN ZK632.10-RELATED"/>
    <property type="match status" value="1"/>
</dbReference>
<evidence type="ECO:0000256" key="5">
    <source>
        <dbReference type="ARBA" id="ARBA00023136"/>
    </source>
</evidence>
<sequence>MAAKAGIELTDPIKILLAIFIPPLGVALEVGLGKHFWINLILTLLGYIPGVIHAAWVIFSR</sequence>
<keyword evidence="3 6" id="KW-0812">Transmembrane</keyword>